<evidence type="ECO:0000256" key="1">
    <source>
        <dbReference type="PIRSR" id="PIRSR639069-1"/>
    </source>
</evidence>
<evidence type="ECO:0000259" key="3">
    <source>
        <dbReference type="Pfam" id="PF05448"/>
    </source>
</evidence>
<keyword evidence="5" id="KW-1185">Reference proteome</keyword>
<dbReference type="Gene3D" id="3.40.50.1820">
    <property type="entry name" value="alpha/beta hydrolase"/>
    <property type="match status" value="1"/>
</dbReference>
<feature type="active site" description="Charge relay system" evidence="1">
    <location>
        <position position="300"/>
    </location>
</feature>
<dbReference type="PANTHER" id="PTHR40111:SF1">
    <property type="entry name" value="CEPHALOSPORIN-C DEACETYLASE"/>
    <property type="match status" value="1"/>
</dbReference>
<dbReference type="InterPro" id="IPR039069">
    <property type="entry name" value="CE7"/>
</dbReference>
<evidence type="ECO:0000256" key="2">
    <source>
        <dbReference type="PIRSR" id="PIRSR639069-2"/>
    </source>
</evidence>
<comment type="caution">
    <text evidence="4">The sequence shown here is derived from an EMBL/GenBank/DDBJ whole genome shotgun (WGS) entry which is preliminary data.</text>
</comment>
<dbReference type="SUPFAM" id="SSF53474">
    <property type="entry name" value="alpha/beta-Hydrolases"/>
    <property type="match status" value="1"/>
</dbReference>
<organism evidence="4 5">
    <name type="scientific">Paractinoplanes tereljensis</name>
    <dbReference type="NCBI Taxonomy" id="571912"/>
    <lineage>
        <taxon>Bacteria</taxon>
        <taxon>Bacillati</taxon>
        <taxon>Actinomycetota</taxon>
        <taxon>Actinomycetes</taxon>
        <taxon>Micromonosporales</taxon>
        <taxon>Micromonosporaceae</taxon>
        <taxon>Paractinoplanes</taxon>
    </lineage>
</organism>
<dbReference type="InterPro" id="IPR008391">
    <property type="entry name" value="AXE1_dom"/>
</dbReference>
<protein>
    <submittedName>
        <fullName evidence="4">Acetylxylan esterase</fullName>
    </submittedName>
</protein>
<dbReference type="GO" id="GO:0052689">
    <property type="term" value="F:carboxylic ester hydrolase activity"/>
    <property type="evidence" value="ECO:0007669"/>
    <property type="project" value="TreeGrafter"/>
</dbReference>
<dbReference type="PANTHER" id="PTHR40111">
    <property type="entry name" value="CEPHALOSPORIN-C DEACETYLASE"/>
    <property type="match status" value="1"/>
</dbReference>
<dbReference type="EMBL" id="BOMY01000036">
    <property type="protein sequence ID" value="GIF22881.1"/>
    <property type="molecule type" value="Genomic_DNA"/>
</dbReference>
<name>A0A919TUJ2_9ACTN</name>
<accession>A0A919TUJ2</accession>
<dbReference type="AlphaFoldDB" id="A0A919TUJ2"/>
<sequence length="330" mass="35153">MLTDLAPEQLATYRSSQVEPADFDDFWGGTLAEAAAHDIDVRLTEVATGLATITTYDVTFRGFAGQDVRAWLRLPAGATGPLPAVVQYVGYGGGRGHYLENLFWASAGFAHLQMDTRGQGSGWSLGVTPDDAPSPPQVPGVLTRGILDPATYYYRRMFTDAVRAVDAARSLDVVDADRVAVAGGSQGGGTALAVAGLRSDLAGLASFVPFLCDFPRAVRATDAYPYREIIDFLKVHRGEGEQVHRTLAYFDGVNFAPRASAPALFSAALRDAVCPPSTVYGAYHRYGGRKEIRVWEFNGHEGGGILDEEAALHFLRGLLVAGGLGTGDPA</sequence>
<reference evidence="4" key="1">
    <citation type="submission" date="2021-01" db="EMBL/GenBank/DDBJ databases">
        <title>Whole genome shotgun sequence of Actinoplanes tereljensis NBRC 105297.</title>
        <authorList>
            <person name="Komaki H."/>
            <person name="Tamura T."/>
        </authorList>
    </citation>
    <scope>NUCLEOTIDE SEQUENCE</scope>
    <source>
        <strain evidence="4">NBRC 105297</strain>
    </source>
</reference>
<feature type="domain" description="Acetyl xylan esterase" evidence="3">
    <location>
        <begin position="2"/>
        <end position="316"/>
    </location>
</feature>
<evidence type="ECO:0000313" key="5">
    <source>
        <dbReference type="Proteomes" id="UP000623608"/>
    </source>
</evidence>
<dbReference type="Pfam" id="PF05448">
    <property type="entry name" value="AXE1"/>
    <property type="match status" value="1"/>
</dbReference>
<dbReference type="Proteomes" id="UP000623608">
    <property type="component" value="Unassembled WGS sequence"/>
</dbReference>
<feature type="active site" description="Charge relay system" evidence="1">
    <location>
        <position position="271"/>
    </location>
</feature>
<proteinExistence type="predicted"/>
<evidence type="ECO:0000313" key="4">
    <source>
        <dbReference type="EMBL" id="GIF22881.1"/>
    </source>
</evidence>
<dbReference type="GO" id="GO:0005976">
    <property type="term" value="P:polysaccharide metabolic process"/>
    <property type="evidence" value="ECO:0007669"/>
    <property type="project" value="TreeGrafter"/>
</dbReference>
<dbReference type="InterPro" id="IPR029058">
    <property type="entry name" value="AB_hydrolase_fold"/>
</dbReference>
<feature type="binding site" evidence="2">
    <location>
        <position position="91"/>
    </location>
    <ligand>
        <name>substrate</name>
    </ligand>
</feature>
<gene>
    <name evidence="4" type="ORF">Ate02nite_56110</name>
</gene>
<feature type="active site" description="Nucleophile" evidence="1">
    <location>
        <position position="185"/>
    </location>
</feature>